<dbReference type="Gene3D" id="3.40.630.40">
    <property type="entry name" value="Zn-dependent exopeptidases"/>
    <property type="match status" value="1"/>
</dbReference>
<proteinExistence type="predicted"/>
<dbReference type="AlphaFoldDB" id="A0A9D1W4L0"/>
<comment type="caution">
    <text evidence="4">The sequence shown here is derived from an EMBL/GenBank/DDBJ whole genome shotgun (WGS) entry which is preliminary data.</text>
</comment>
<dbReference type="InterPro" id="IPR050695">
    <property type="entry name" value="N-acetylmuramoyl_amidase_3"/>
</dbReference>
<dbReference type="GO" id="GO:0008745">
    <property type="term" value="F:N-acetylmuramoyl-L-alanine amidase activity"/>
    <property type="evidence" value="ECO:0007669"/>
    <property type="project" value="UniProtKB-EC"/>
</dbReference>
<name>A0A9D1W4L0_9FIRM</name>
<dbReference type="Pfam" id="PF01520">
    <property type="entry name" value="Amidase_3"/>
    <property type="match status" value="1"/>
</dbReference>
<dbReference type="GO" id="GO:0030288">
    <property type="term" value="C:outer membrane-bounded periplasmic space"/>
    <property type="evidence" value="ECO:0007669"/>
    <property type="project" value="TreeGrafter"/>
</dbReference>
<keyword evidence="1 4" id="KW-0378">Hydrolase</keyword>
<evidence type="ECO:0000313" key="5">
    <source>
        <dbReference type="Proteomes" id="UP000886780"/>
    </source>
</evidence>
<gene>
    <name evidence="4" type="ORF">IAA28_04820</name>
</gene>
<dbReference type="Proteomes" id="UP000886780">
    <property type="component" value="Unassembled WGS sequence"/>
</dbReference>
<dbReference type="GO" id="GO:0009253">
    <property type="term" value="P:peptidoglycan catabolic process"/>
    <property type="evidence" value="ECO:0007669"/>
    <property type="project" value="InterPro"/>
</dbReference>
<reference evidence="4" key="1">
    <citation type="journal article" date="2021" name="PeerJ">
        <title>Extensive microbial diversity within the chicken gut microbiome revealed by metagenomics and culture.</title>
        <authorList>
            <person name="Gilroy R."/>
            <person name="Ravi A."/>
            <person name="Getino M."/>
            <person name="Pursley I."/>
            <person name="Horton D.L."/>
            <person name="Alikhan N.F."/>
            <person name="Baker D."/>
            <person name="Gharbi K."/>
            <person name="Hall N."/>
            <person name="Watson M."/>
            <person name="Adriaenssens E.M."/>
            <person name="Foster-Nyarko E."/>
            <person name="Jarju S."/>
            <person name="Secka A."/>
            <person name="Antonio M."/>
            <person name="Oren A."/>
            <person name="Chaudhuri R.R."/>
            <person name="La Ragione R."/>
            <person name="Hildebrand F."/>
            <person name="Pallen M.J."/>
        </authorList>
    </citation>
    <scope>NUCLEOTIDE SEQUENCE</scope>
    <source>
        <strain evidence="4">ChiGjej4B4-12881</strain>
    </source>
</reference>
<organism evidence="4 5">
    <name type="scientific">Candidatus Lachnoclostridium stercoripullorum</name>
    <dbReference type="NCBI Taxonomy" id="2838635"/>
    <lineage>
        <taxon>Bacteria</taxon>
        <taxon>Bacillati</taxon>
        <taxon>Bacillota</taxon>
        <taxon>Clostridia</taxon>
        <taxon>Lachnospirales</taxon>
        <taxon>Lachnospiraceae</taxon>
    </lineage>
</organism>
<sequence length="278" mass="29930">MEENSESAESGSGEESASAEEVKPGIFRSEREFSTDYVYGEFSAIHTGKAAFYDNRQENRKGITVCVNAGHGCSGGETKKTYCHPDKTPKVTSGTTAAGAVKSSAISSGMTFSDGTPEAEVTLRMALILRDRLLEEGYSVLMVRETEDSQLDNVARTVMANNLADCHIALHWDSTASDKGVFFMSVPSAASYRSMEPVASHWEDHNRLGKALVDGLKGQGAKVFGNGEMEMDLTQTSFSTVPSVDIELGDKASDHGEETLRRLADGLTDGVNQFFGTV</sequence>
<dbReference type="PANTHER" id="PTHR30404">
    <property type="entry name" value="N-ACETYLMURAMOYL-L-ALANINE AMIDASE"/>
    <property type="match status" value="1"/>
</dbReference>
<evidence type="ECO:0000313" key="4">
    <source>
        <dbReference type="EMBL" id="HIX52108.1"/>
    </source>
</evidence>
<evidence type="ECO:0000256" key="2">
    <source>
        <dbReference type="SAM" id="MobiDB-lite"/>
    </source>
</evidence>
<accession>A0A9D1W4L0</accession>
<dbReference type="EC" id="3.5.1.28" evidence="4"/>
<dbReference type="PANTHER" id="PTHR30404:SF0">
    <property type="entry name" value="N-ACETYLMURAMOYL-L-ALANINE AMIDASE AMIC"/>
    <property type="match status" value="1"/>
</dbReference>
<protein>
    <submittedName>
        <fullName evidence="4">N-acetylmuramoyl-L-alanine amidase</fullName>
        <ecNumber evidence="4">3.5.1.28</ecNumber>
    </submittedName>
</protein>
<evidence type="ECO:0000256" key="1">
    <source>
        <dbReference type="ARBA" id="ARBA00022801"/>
    </source>
</evidence>
<feature type="domain" description="MurNAc-LAA" evidence="3">
    <location>
        <begin position="65"/>
        <end position="244"/>
    </location>
</feature>
<dbReference type="SUPFAM" id="SSF53187">
    <property type="entry name" value="Zn-dependent exopeptidases"/>
    <property type="match status" value="1"/>
</dbReference>
<dbReference type="EMBL" id="DXEU01000083">
    <property type="protein sequence ID" value="HIX52108.1"/>
    <property type="molecule type" value="Genomic_DNA"/>
</dbReference>
<evidence type="ECO:0000259" key="3">
    <source>
        <dbReference type="Pfam" id="PF01520"/>
    </source>
</evidence>
<reference evidence="4" key="2">
    <citation type="submission" date="2021-04" db="EMBL/GenBank/DDBJ databases">
        <authorList>
            <person name="Gilroy R."/>
        </authorList>
    </citation>
    <scope>NUCLEOTIDE SEQUENCE</scope>
    <source>
        <strain evidence="4">ChiGjej4B4-12881</strain>
    </source>
</reference>
<dbReference type="CDD" id="cd02696">
    <property type="entry name" value="MurNAc-LAA"/>
    <property type="match status" value="1"/>
</dbReference>
<feature type="compositionally biased region" description="Low complexity" evidence="2">
    <location>
        <begin position="7"/>
        <end position="16"/>
    </location>
</feature>
<dbReference type="InterPro" id="IPR002508">
    <property type="entry name" value="MurNAc-LAA_cat"/>
</dbReference>
<feature type="region of interest" description="Disordered" evidence="2">
    <location>
        <begin position="1"/>
        <end position="26"/>
    </location>
</feature>